<keyword evidence="2" id="KW-0479">Metal-binding</keyword>
<keyword evidence="3" id="KW-0408">Iron</keyword>
<evidence type="ECO:0000256" key="2">
    <source>
        <dbReference type="ARBA" id="ARBA00022723"/>
    </source>
</evidence>
<dbReference type="InterPro" id="IPR036909">
    <property type="entry name" value="Cyt_c-like_dom_sf"/>
</dbReference>
<accession>A0A382C2Y8</accession>
<keyword evidence="1" id="KW-0349">Heme</keyword>
<dbReference type="InterPro" id="IPR009056">
    <property type="entry name" value="Cyt_c-like_dom"/>
</dbReference>
<evidence type="ECO:0000256" key="1">
    <source>
        <dbReference type="ARBA" id="ARBA00022617"/>
    </source>
</evidence>
<feature type="domain" description="Cytochrome c" evidence="4">
    <location>
        <begin position="311"/>
        <end position="449"/>
    </location>
</feature>
<dbReference type="AlphaFoldDB" id="A0A382C2Y8"/>
<dbReference type="Gene3D" id="1.10.760.10">
    <property type="entry name" value="Cytochrome c-like domain"/>
    <property type="match status" value="1"/>
</dbReference>
<dbReference type="GO" id="GO:0020037">
    <property type="term" value="F:heme binding"/>
    <property type="evidence" value="ECO:0007669"/>
    <property type="project" value="InterPro"/>
</dbReference>
<dbReference type="PANTHER" id="PTHR33546:SF1">
    <property type="entry name" value="LARGE, MULTIFUNCTIONAL SECRETED PROTEIN"/>
    <property type="match status" value="1"/>
</dbReference>
<dbReference type="Pfam" id="PF00034">
    <property type="entry name" value="Cytochrom_C"/>
    <property type="match status" value="1"/>
</dbReference>
<dbReference type="EMBL" id="UINC01032555">
    <property type="protein sequence ID" value="SVB20410.1"/>
    <property type="molecule type" value="Genomic_DNA"/>
</dbReference>
<organism evidence="5">
    <name type="scientific">marine metagenome</name>
    <dbReference type="NCBI Taxonomy" id="408172"/>
    <lineage>
        <taxon>unclassified sequences</taxon>
        <taxon>metagenomes</taxon>
        <taxon>ecological metagenomes</taxon>
    </lineage>
</organism>
<name>A0A382C2Y8_9ZZZZ</name>
<dbReference type="PANTHER" id="PTHR33546">
    <property type="entry name" value="LARGE, MULTIFUNCTIONAL SECRETED PROTEIN-RELATED"/>
    <property type="match status" value="1"/>
</dbReference>
<reference evidence="5" key="1">
    <citation type="submission" date="2018-05" db="EMBL/GenBank/DDBJ databases">
        <authorList>
            <person name="Lanie J.A."/>
            <person name="Ng W.-L."/>
            <person name="Kazmierczak K.M."/>
            <person name="Andrzejewski T.M."/>
            <person name="Davidsen T.M."/>
            <person name="Wayne K.J."/>
            <person name="Tettelin H."/>
            <person name="Glass J.I."/>
            <person name="Rusch D."/>
            <person name="Podicherti R."/>
            <person name="Tsui H.-C.T."/>
            <person name="Winkler M.E."/>
        </authorList>
    </citation>
    <scope>NUCLEOTIDE SEQUENCE</scope>
</reference>
<dbReference type="PROSITE" id="PS51007">
    <property type="entry name" value="CYTC"/>
    <property type="match status" value="1"/>
</dbReference>
<dbReference type="GO" id="GO:0046872">
    <property type="term" value="F:metal ion binding"/>
    <property type="evidence" value="ECO:0007669"/>
    <property type="project" value="UniProtKB-KW"/>
</dbReference>
<evidence type="ECO:0000259" key="4">
    <source>
        <dbReference type="PROSITE" id="PS51007"/>
    </source>
</evidence>
<dbReference type="NCBIfam" id="TIGR02603">
    <property type="entry name" value="CxxCH_TIGR02603"/>
    <property type="match status" value="1"/>
</dbReference>
<sequence length="459" mass="52047">YTGVEKTKLVSQRSSTNRLTRLRMELEKYHGDVHPHAIGKAWPKLDHGDRFVRWAARIALMHQPVEEWANRALAEKNHRKRVESLLALAKVSGIDPFHRKSDDAPVDTIMQARLLEALAGVGWDRLDHQGRLTLVRTYQIVLNRFGNPDKVAKDRIIAQLNPHFPSASFPENWLLSETLCYLQAPSAAAKTMALLMDAPTQEEQMEYARSLRFLKAGWTRQLRKAYFDWFLSAANYRGGASFAKFMEFIRQDAVASIPEAELASLRVVLDRKPAIKSPFETMAAAMIGRSFVKEWNIEELSRATRRGLKNRDFDRGRRMFASAGCFACHRFNNEGGMTGPDLTSSGGRYSPHDLLDQIINPSRVINEQYVPTELTLEGDKTVTGVIVNLFGDEVMVNTDMFDPNQQVKIDRNKVLRIEPSKTSPMPTGLLTMLKEDEILDLVAYILSGGDRKNGMFKLR</sequence>
<protein>
    <recommendedName>
        <fullName evidence="4">Cytochrome c domain-containing protein</fullName>
    </recommendedName>
</protein>
<dbReference type="SUPFAM" id="SSF46626">
    <property type="entry name" value="Cytochrome c"/>
    <property type="match status" value="1"/>
</dbReference>
<evidence type="ECO:0000313" key="5">
    <source>
        <dbReference type="EMBL" id="SVB20410.1"/>
    </source>
</evidence>
<dbReference type="GO" id="GO:0009055">
    <property type="term" value="F:electron transfer activity"/>
    <property type="evidence" value="ECO:0007669"/>
    <property type="project" value="InterPro"/>
</dbReference>
<evidence type="ECO:0000256" key="3">
    <source>
        <dbReference type="ARBA" id="ARBA00023004"/>
    </source>
</evidence>
<feature type="non-terminal residue" evidence="5">
    <location>
        <position position="1"/>
    </location>
</feature>
<dbReference type="InterPro" id="IPR013427">
    <property type="entry name" value="Haem-bd_dom_put"/>
</dbReference>
<proteinExistence type="predicted"/>
<gene>
    <name evidence="5" type="ORF">METZ01_LOCUS173264</name>
</gene>